<dbReference type="GO" id="GO:0016020">
    <property type="term" value="C:membrane"/>
    <property type="evidence" value="ECO:0007669"/>
    <property type="project" value="InterPro"/>
</dbReference>
<organism evidence="3 4">
    <name type="scientific">Stentor coeruleus</name>
    <dbReference type="NCBI Taxonomy" id="5963"/>
    <lineage>
        <taxon>Eukaryota</taxon>
        <taxon>Sar</taxon>
        <taxon>Alveolata</taxon>
        <taxon>Ciliophora</taxon>
        <taxon>Postciliodesmatophora</taxon>
        <taxon>Heterotrichea</taxon>
        <taxon>Heterotrichida</taxon>
        <taxon>Stentoridae</taxon>
        <taxon>Stentor</taxon>
    </lineage>
</organism>
<dbReference type="InterPro" id="IPR005225">
    <property type="entry name" value="Small_GTP-bd"/>
</dbReference>
<dbReference type="PROSITE" id="PS51419">
    <property type="entry name" value="RAB"/>
    <property type="match status" value="1"/>
</dbReference>
<evidence type="ECO:0000256" key="1">
    <source>
        <dbReference type="ARBA" id="ARBA00022741"/>
    </source>
</evidence>
<dbReference type="EMBL" id="MPUH01000383">
    <property type="protein sequence ID" value="OMJ81378.1"/>
    <property type="molecule type" value="Genomic_DNA"/>
</dbReference>
<dbReference type="PANTHER" id="PTHR24070">
    <property type="entry name" value="RAS, DI-RAS, AND RHEB FAMILY MEMBERS OF SMALL GTPASE SUPERFAMILY"/>
    <property type="match status" value="1"/>
</dbReference>
<dbReference type="SMART" id="SM00175">
    <property type="entry name" value="RAB"/>
    <property type="match status" value="1"/>
</dbReference>
<dbReference type="GO" id="GO:0007165">
    <property type="term" value="P:signal transduction"/>
    <property type="evidence" value="ECO:0007669"/>
    <property type="project" value="InterPro"/>
</dbReference>
<dbReference type="FunFam" id="3.40.50.300:FF:001423">
    <property type="entry name" value="Ras family GTPase"/>
    <property type="match status" value="1"/>
</dbReference>
<dbReference type="GO" id="GO:0005525">
    <property type="term" value="F:GTP binding"/>
    <property type="evidence" value="ECO:0007669"/>
    <property type="project" value="UniProtKB-KW"/>
</dbReference>
<proteinExistence type="predicted"/>
<name>A0A1R2BX52_9CILI</name>
<sequence length="198" mass="23031">MFYKVALLGAGGVGKSDLTLRFTQNRYVEDYDPTIEDQYTKTFELDSHAVKLEILDTAGQEDFWHLIDYYLQQREAFILVYSIADIDSYRTVQQFAEKIKNTLGTEAPVVIVGNKKDLEECRKVHEKCEDIIREFKYSAWMETSAKLNDNVTEAFHELVRLMWKRNTDRNVEIGVSDIVVEAPLPEPKSKQKKCCKMF</sequence>
<dbReference type="PRINTS" id="PR00449">
    <property type="entry name" value="RASTRNSFRMNG"/>
</dbReference>
<dbReference type="Gene3D" id="3.40.50.300">
    <property type="entry name" value="P-loop containing nucleotide triphosphate hydrolases"/>
    <property type="match status" value="1"/>
</dbReference>
<dbReference type="Pfam" id="PF00071">
    <property type="entry name" value="Ras"/>
    <property type="match status" value="1"/>
</dbReference>
<gene>
    <name evidence="3" type="ORF">SteCoe_18169</name>
</gene>
<accession>A0A1R2BX52</accession>
<dbReference type="AlphaFoldDB" id="A0A1R2BX52"/>
<dbReference type="InterPro" id="IPR020849">
    <property type="entry name" value="Small_GTPase_Ras-type"/>
</dbReference>
<dbReference type="OrthoDB" id="313066at2759"/>
<dbReference type="NCBIfam" id="TIGR00231">
    <property type="entry name" value="small_GTP"/>
    <property type="match status" value="1"/>
</dbReference>
<reference evidence="3 4" key="1">
    <citation type="submission" date="2016-11" db="EMBL/GenBank/DDBJ databases">
        <title>The macronuclear genome of Stentor coeruleus: a giant cell with tiny introns.</title>
        <authorList>
            <person name="Slabodnick M."/>
            <person name="Ruby J.G."/>
            <person name="Reiff S.B."/>
            <person name="Swart E.C."/>
            <person name="Gosai S."/>
            <person name="Prabakaran S."/>
            <person name="Witkowska E."/>
            <person name="Larue G.E."/>
            <person name="Fisher S."/>
            <person name="Freeman R.M."/>
            <person name="Gunawardena J."/>
            <person name="Chu W."/>
            <person name="Stover N.A."/>
            <person name="Gregory B.D."/>
            <person name="Nowacki M."/>
            <person name="Derisi J."/>
            <person name="Roy S.W."/>
            <person name="Marshall W.F."/>
            <person name="Sood P."/>
        </authorList>
    </citation>
    <scope>NUCLEOTIDE SEQUENCE [LARGE SCALE GENOMIC DNA]</scope>
    <source>
        <strain evidence="3">WM001</strain>
    </source>
</reference>
<dbReference type="Proteomes" id="UP000187209">
    <property type="component" value="Unassembled WGS sequence"/>
</dbReference>
<dbReference type="InterPro" id="IPR027417">
    <property type="entry name" value="P-loop_NTPase"/>
</dbReference>
<protein>
    <submittedName>
        <fullName evidence="3">Uncharacterized protein</fullName>
    </submittedName>
</protein>
<dbReference type="SUPFAM" id="SSF52540">
    <property type="entry name" value="P-loop containing nucleoside triphosphate hydrolases"/>
    <property type="match status" value="1"/>
</dbReference>
<dbReference type="SMART" id="SM00173">
    <property type="entry name" value="RAS"/>
    <property type="match status" value="1"/>
</dbReference>
<dbReference type="PROSITE" id="PS51421">
    <property type="entry name" value="RAS"/>
    <property type="match status" value="1"/>
</dbReference>
<keyword evidence="1" id="KW-0547">Nucleotide-binding</keyword>
<comment type="caution">
    <text evidence="3">The sequence shown here is derived from an EMBL/GenBank/DDBJ whole genome shotgun (WGS) entry which is preliminary data.</text>
</comment>
<evidence type="ECO:0000256" key="2">
    <source>
        <dbReference type="ARBA" id="ARBA00023134"/>
    </source>
</evidence>
<evidence type="ECO:0000313" key="3">
    <source>
        <dbReference type="EMBL" id="OMJ81378.1"/>
    </source>
</evidence>
<evidence type="ECO:0000313" key="4">
    <source>
        <dbReference type="Proteomes" id="UP000187209"/>
    </source>
</evidence>
<dbReference type="InterPro" id="IPR001806">
    <property type="entry name" value="Small_GTPase"/>
</dbReference>
<keyword evidence="4" id="KW-1185">Reference proteome</keyword>
<dbReference type="SMART" id="SM00174">
    <property type="entry name" value="RHO"/>
    <property type="match status" value="1"/>
</dbReference>
<dbReference type="GO" id="GO:0003924">
    <property type="term" value="F:GTPase activity"/>
    <property type="evidence" value="ECO:0007669"/>
    <property type="project" value="InterPro"/>
</dbReference>
<keyword evidence="2" id="KW-0342">GTP-binding</keyword>